<gene>
    <name evidence="2" type="ORF">B0H15DRAFT_942423</name>
</gene>
<organism evidence="2 3">
    <name type="scientific">Mycena belliarum</name>
    <dbReference type="NCBI Taxonomy" id="1033014"/>
    <lineage>
        <taxon>Eukaryota</taxon>
        <taxon>Fungi</taxon>
        <taxon>Dikarya</taxon>
        <taxon>Basidiomycota</taxon>
        <taxon>Agaricomycotina</taxon>
        <taxon>Agaricomycetes</taxon>
        <taxon>Agaricomycetidae</taxon>
        <taxon>Agaricales</taxon>
        <taxon>Marasmiineae</taxon>
        <taxon>Mycenaceae</taxon>
        <taxon>Mycena</taxon>
    </lineage>
</organism>
<dbReference type="Gene3D" id="3.30.559.10">
    <property type="entry name" value="Chloramphenicol acetyltransferase-like domain"/>
    <property type="match status" value="1"/>
</dbReference>
<feature type="compositionally biased region" description="Low complexity" evidence="1">
    <location>
        <begin position="418"/>
        <end position="434"/>
    </location>
</feature>
<name>A0AAD6UKZ5_9AGAR</name>
<evidence type="ECO:0008006" key="4">
    <source>
        <dbReference type="Google" id="ProtNLM"/>
    </source>
</evidence>
<reference evidence="2" key="1">
    <citation type="submission" date="2023-03" db="EMBL/GenBank/DDBJ databases">
        <title>Massive genome expansion in bonnet fungi (Mycena s.s.) driven by repeated elements and novel gene families across ecological guilds.</title>
        <authorList>
            <consortium name="Lawrence Berkeley National Laboratory"/>
            <person name="Harder C.B."/>
            <person name="Miyauchi S."/>
            <person name="Viragh M."/>
            <person name="Kuo A."/>
            <person name="Thoen E."/>
            <person name="Andreopoulos B."/>
            <person name="Lu D."/>
            <person name="Skrede I."/>
            <person name="Drula E."/>
            <person name="Henrissat B."/>
            <person name="Morin E."/>
            <person name="Kohler A."/>
            <person name="Barry K."/>
            <person name="LaButti K."/>
            <person name="Morin E."/>
            <person name="Salamov A."/>
            <person name="Lipzen A."/>
            <person name="Mereny Z."/>
            <person name="Hegedus B."/>
            <person name="Baldrian P."/>
            <person name="Stursova M."/>
            <person name="Weitz H."/>
            <person name="Taylor A."/>
            <person name="Grigoriev I.V."/>
            <person name="Nagy L.G."/>
            <person name="Martin F."/>
            <person name="Kauserud H."/>
        </authorList>
    </citation>
    <scope>NUCLEOTIDE SEQUENCE</scope>
    <source>
        <strain evidence="2">CBHHK173m</strain>
    </source>
</reference>
<keyword evidence="3" id="KW-1185">Reference proteome</keyword>
<dbReference type="Proteomes" id="UP001222325">
    <property type="component" value="Unassembled WGS sequence"/>
</dbReference>
<protein>
    <recommendedName>
        <fullName evidence="4">Alcohol acetyltransferase</fullName>
    </recommendedName>
</protein>
<dbReference type="EMBL" id="JARJCN010000001">
    <property type="protein sequence ID" value="KAJ7104438.1"/>
    <property type="molecule type" value="Genomic_DNA"/>
</dbReference>
<comment type="caution">
    <text evidence="2">The sequence shown here is derived from an EMBL/GenBank/DDBJ whole genome shotgun (WGS) entry which is preliminary data.</text>
</comment>
<dbReference type="AlphaFoldDB" id="A0AAD6UKZ5"/>
<evidence type="ECO:0000256" key="1">
    <source>
        <dbReference type="SAM" id="MobiDB-lite"/>
    </source>
</evidence>
<accession>A0AAD6UKZ5</accession>
<feature type="region of interest" description="Disordered" evidence="1">
    <location>
        <begin position="408"/>
        <end position="442"/>
    </location>
</feature>
<dbReference type="InterPro" id="IPR023213">
    <property type="entry name" value="CAT-like_dom_sf"/>
</dbReference>
<evidence type="ECO:0000313" key="2">
    <source>
        <dbReference type="EMBL" id="KAJ7104438.1"/>
    </source>
</evidence>
<sequence>MSYLSFPQPSLPKVSALPTYRRTLGANELSYFLPSRAYGLNDCFGRLLFRAPAGFVSPLRLHLVWAIMRLRSNLLACRIEMVPGCYDEAEFVYTPPASSSEALAEAEATSALYNDITGPELIKDFLGGPRKLSSHKLSRLEIACHGQVAPGVHEYHMVIMAHHSINEGLAIQKKFDLILQLLAGSSSSGGPVRTDTELAKLLDFEWRTRWSVPHPEAGVIIPAAETRLSSGPRSRFHEAAWRVDDQIVQRRSIGGHMFPRVKCPTTKPRIVQVKFDAAQTRLIAAKCKAARVTIQNAAFALCNFAWIRLCAAHPELKAPKELPMMMYTAISLQRHLPPLPSLMGPMSLALGYCNVVLPAFLPVDTDARRMFWARSRAAQRQVFAYSHSPLLPLRAQVVGAARGARAKAFARQDDEADGTLPRRPATPRAPAAAPSGPPPAPSIALLGTSHLGDITSIYHTDRYPSVELVDSIGGGRKAPGGMIFCTRTFLGRFNMFLVWDADGFRAGIMEEFWRNLVDGVHELLLEDPSGTAEERDCLMTAQPRGRGRL</sequence>
<proteinExistence type="predicted"/>
<evidence type="ECO:0000313" key="3">
    <source>
        <dbReference type="Proteomes" id="UP001222325"/>
    </source>
</evidence>